<dbReference type="GO" id="GO:0032259">
    <property type="term" value="P:methylation"/>
    <property type="evidence" value="ECO:0007669"/>
    <property type="project" value="UniProtKB-KW"/>
</dbReference>
<evidence type="ECO:0000256" key="1">
    <source>
        <dbReference type="ARBA" id="ARBA00022603"/>
    </source>
</evidence>
<dbReference type="PANTHER" id="PTHR12829">
    <property type="entry name" value="N6-ADENOSINE-METHYLTRANSFERASE"/>
    <property type="match status" value="1"/>
</dbReference>
<keyword evidence="2 5" id="KW-0808">Transferase</keyword>
<dbReference type="GO" id="GO:0008168">
    <property type="term" value="F:methyltransferase activity"/>
    <property type="evidence" value="ECO:0007669"/>
    <property type="project" value="UniProtKB-KW"/>
</dbReference>
<dbReference type="Pfam" id="PF05063">
    <property type="entry name" value="MT-A70"/>
    <property type="match status" value="1"/>
</dbReference>
<dbReference type="RefSeq" id="WP_187683352.1">
    <property type="nucleotide sequence ID" value="NZ_AP023396.1"/>
</dbReference>
<dbReference type="InterPro" id="IPR007757">
    <property type="entry name" value="MT-A70-like"/>
</dbReference>
<comment type="similarity">
    <text evidence="4">Belongs to the MT-A70-like family.</text>
</comment>
<organism evidence="5 6">
    <name type="scientific">Nocardia wallacei</name>
    <dbReference type="NCBI Taxonomy" id="480035"/>
    <lineage>
        <taxon>Bacteria</taxon>
        <taxon>Bacillati</taxon>
        <taxon>Actinomycetota</taxon>
        <taxon>Actinomycetes</taxon>
        <taxon>Mycobacteriales</taxon>
        <taxon>Nocardiaceae</taxon>
        <taxon>Nocardia</taxon>
    </lineage>
</organism>
<protein>
    <submittedName>
        <fullName evidence="5">DNA methyltransferase</fullName>
    </submittedName>
</protein>
<proteinExistence type="inferred from homology"/>
<name>A0A7G1KM48_9NOCA</name>
<evidence type="ECO:0000313" key="6">
    <source>
        <dbReference type="Proteomes" id="UP000516173"/>
    </source>
</evidence>
<accession>A0A7G1KM48</accession>
<evidence type="ECO:0000256" key="4">
    <source>
        <dbReference type="PROSITE-ProRule" id="PRU00489"/>
    </source>
</evidence>
<keyword evidence="1 5" id="KW-0489">Methyltransferase</keyword>
<evidence type="ECO:0000256" key="2">
    <source>
        <dbReference type="ARBA" id="ARBA00022679"/>
    </source>
</evidence>
<dbReference type="PANTHER" id="PTHR12829:SF7">
    <property type="entry name" value="N6-ADENOSINE-METHYLTRANSFERASE CATALYTIC SUBUNIT"/>
    <property type="match status" value="1"/>
</dbReference>
<dbReference type="KEGG" id="nwl:NWFMUON74_40100"/>
<dbReference type="Proteomes" id="UP000516173">
    <property type="component" value="Chromosome"/>
</dbReference>
<dbReference type="InterPro" id="IPR029063">
    <property type="entry name" value="SAM-dependent_MTases_sf"/>
</dbReference>
<dbReference type="REBASE" id="441133">
    <property type="entry name" value="M.Nwa74ORF40100P"/>
</dbReference>
<keyword evidence="6" id="KW-1185">Reference proteome</keyword>
<dbReference type="EMBL" id="AP023396">
    <property type="protein sequence ID" value="BCK56238.1"/>
    <property type="molecule type" value="Genomic_DNA"/>
</dbReference>
<reference evidence="5 6" key="1">
    <citation type="submission" date="2020-08" db="EMBL/GenBank/DDBJ databases">
        <title>Genome Sequencing of Nocardia wallacei strain FMUON74 and assembly.</title>
        <authorList>
            <person name="Toyokawa M."/>
            <person name="Uesaka K."/>
        </authorList>
    </citation>
    <scope>NUCLEOTIDE SEQUENCE [LARGE SCALE GENOMIC DNA]</scope>
    <source>
        <strain evidence="5 6">FMUON74</strain>
    </source>
</reference>
<dbReference type="PROSITE" id="PS51143">
    <property type="entry name" value="MT_A70"/>
    <property type="match status" value="1"/>
</dbReference>
<dbReference type="AlphaFoldDB" id="A0A7G1KM48"/>
<sequence>MQDQQSVQPSAPFRYRTIVADPPWQRSGAGRPLTSGNHIRMTMAELLTAPVSALAHADAYLWMWCTNPTLRSAYQVLEAWDFTPRAPLTWIKACPGLDTHLRSRTEHLILGTRGHADIHTHQQLTWMFAPTQVHGGRSDEEYALIERLSPGPYLGLFTNHTRTGWDICQDLTFTR</sequence>
<evidence type="ECO:0000256" key="3">
    <source>
        <dbReference type="ARBA" id="ARBA00022691"/>
    </source>
</evidence>
<gene>
    <name evidence="5" type="ORF">NWFMUON74_40100</name>
</gene>
<keyword evidence="3" id="KW-0949">S-adenosyl-L-methionine</keyword>
<evidence type="ECO:0000313" key="5">
    <source>
        <dbReference type="EMBL" id="BCK56238.1"/>
    </source>
</evidence>
<dbReference type="SUPFAM" id="SSF53335">
    <property type="entry name" value="S-adenosyl-L-methionine-dependent methyltransferases"/>
    <property type="match status" value="1"/>
</dbReference>
<dbReference type="GeneID" id="300419474"/>